<dbReference type="EMBL" id="SMOG01000030">
    <property type="protein sequence ID" value="TDF72508.1"/>
    <property type="molecule type" value="Genomic_DNA"/>
</dbReference>
<name>A0AC61QHT3_9BACT</name>
<keyword evidence="2" id="KW-1185">Reference proteome</keyword>
<dbReference type="Proteomes" id="UP000294588">
    <property type="component" value="Unassembled WGS sequence"/>
</dbReference>
<gene>
    <name evidence="1" type="ORF">E0946_06665</name>
</gene>
<sequence length="577" mass="67304">MMSCKKISLILIFLSLFLSLFAQYNERDILTQQAFQLLGQRKFAEAEQVFLQILDKYPNDSNSVIQLLNIYFQTSQMDKAENLLRQYRRILPANQATEQEILLLIMQGKPDEAKQKSDAYLLSQNYNQNICRLLASYFERRGFYEYSLQIYQEARRRKNDPELFRLEIANAALNASLFDLALSEYLAFLDKNPANVFFITNQCKIILNQNPECISTIADYAESSANPVIKELYANILVSQKQYLTALEVYKSLPQDRLVNFAEQQYNAGNDEIALLAFQYLQSVISDSFTKNSYRLREALVHYRNGRYEATQETLNQILADSLMTERPYIYRQSVNMNARKLMAETTLALEHNPQKAEYWYTEAKKFCANAYEIQNIDLALARLKLTQEDYPSALKILNSIQEPILRETRDYLLFNLELLQGNIEVADSLMNNFVIRFPQSPYVNDAVYQMMFVLGLDKTQQQQFFIATRLMMLQNPACVDTLLAIFENTQDEEILILAAEWSILLNQREKAKTILEHSWQDPICNEYAELLKLSLTEDGEQMQRKARDFLKSNPGSIFAPKFRQYITRQELRPLQF</sequence>
<reference evidence="1" key="1">
    <citation type="submission" date="2019-03" db="EMBL/GenBank/DDBJ databases">
        <title>Candidatus Syntrophosphaera thermopropionivorans: a novel player in syntrophic propionate oxidation during anaerobic digestion.</title>
        <authorList>
            <person name="Dyksma S."/>
        </authorList>
    </citation>
    <scope>NUCLEOTIDE SEQUENCE</scope>
    <source>
        <strain evidence="1">W5</strain>
    </source>
</reference>
<evidence type="ECO:0000313" key="2">
    <source>
        <dbReference type="Proteomes" id="UP000294588"/>
    </source>
</evidence>
<proteinExistence type="predicted"/>
<accession>A0AC61QHT3</accession>
<protein>
    <submittedName>
        <fullName evidence="1">Tetratricopeptide repeat protein</fullName>
    </submittedName>
</protein>
<organism evidence="1 2">
    <name type="scientific">Candidatus Syntrophosphaera thermopropionivorans</name>
    <dbReference type="NCBI Taxonomy" id="2593015"/>
    <lineage>
        <taxon>Bacteria</taxon>
        <taxon>Pseudomonadati</taxon>
        <taxon>Candidatus Cloacimonadota</taxon>
        <taxon>Candidatus Cloacimonadia</taxon>
        <taxon>Candidatus Cloacimonadales</taxon>
        <taxon>Candidatus Cloacimonadaceae</taxon>
        <taxon>Candidatus Syntrophosphaera</taxon>
    </lineage>
</organism>
<evidence type="ECO:0000313" key="1">
    <source>
        <dbReference type="EMBL" id="TDF72508.1"/>
    </source>
</evidence>
<comment type="caution">
    <text evidence="1">The sequence shown here is derived from an EMBL/GenBank/DDBJ whole genome shotgun (WGS) entry which is preliminary data.</text>
</comment>